<evidence type="ECO:0000313" key="1">
    <source>
        <dbReference type="EMBL" id="EJW86346.1"/>
    </source>
</evidence>
<dbReference type="Proteomes" id="UP000004810">
    <property type="component" value="Unassembled WGS sequence"/>
</dbReference>
<reference evidence="2" key="1">
    <citation type="submission" date="2012-08" db="EMBL/GenBank/DDBJ databases">
        <title>The Genome Sequence of Wuchereria bancrofti.</title>
        <authorList>
            <person name="Nutman T.B."/>
            <person name="Fink D.L."/>
            <person name="Russ C."/>
            <person name="Young S."/>
            <person name="Zeng Q."/>
            <person name="Koehrsen M."/>
            <person name="Alvarado L."/>
            <person name="Berlin A."/>
            <person name="Chapman S.B."/>
            <person name="Chen Z."/>
            <person name="Freedman E."/>
            <person name="Gellesch M."/>
            <person name="Goldberg J."/>
            <person name="Griggs A."/>
            <person name="Gujja S."/>
            <person name="Heilman E.R."/>
            <person name="Heiman D."/>
            <person name="Hepburn T."/>
            <person name="Howarth C."/>
            <person name="Jen D."/>
            <person name="Larson L."/>
            <person name="Lewis B."/>
            <person name="Mehta T."/>
            <person name="Park D."/>
            <person name="Pearson M."/>
            <person name="Roberts A."/>
            <person name="Saif S."/>
            <person name="Shea T."/>
            <person name="Shenoy N."/>
            <person name="Sisk P."/>
            <person name="Stolte C."/>
            <person name="Sykes S."/>
            <person name="Walk T."/>
            <person name="White J."/>
            <person name="Yandava C."/>
            <person name="Haas B."/>
            <person name="Henn M.R."/>
            <person name="Nusbaum C."/>
            <person name="Birren B."/>
        </authorList>
    </citation>
    <scope>NUCLEOTIDE SEQUENCE [LARGE SCALE GENOMIC DNA]</scope>
    <source>
        <strain evidence="2">NA</strain>
    </source>
</reference>
<proteinExistence type="predicted"/>
<comment type="caution">
    <text evidence="1">The sequence shown here is derived from an EMBL/GenBank/DDBJ whole genome shotgun (WGS) entry which is preliminary data.</text>
</comment>
<sequence>MQNVQITGNMFVSHKHLRECILMHIFISWISMRMCIEAQKATEYRIHLARGNKTESMKSKTGSDCFLVVAIHPKVVAKQSMSYAIHHFENKKCINHKIMSRLYLMICCLFESIIMNGFDSPASLTFRSIYYLSRADYPPLNVNVLNFVNDV</sequence>
<dbReference type="EMBL" id="ADBV01000770">
    <property type="protein sequence ID" value="EJW86346.1"/>
    <property type="molecule type" value="Genomic_DNA"/>
</dbReference>
<accession>J9EUS3</accession>
<evidence type="ECO:0000313" key="2">
    <source>
        <dbReference type="Proteomes" id="UP000004810"/>
    </source>
</evidence>
<dbReference type="AlphaFoldDB" id="J9EUS3"/>
<name>J9EUS3_WUCBA</name>
<protein>
    <submittedName>
        <fullName evidence="1">Uncharacterized protein</fullName>
    </submittedName>
</protein>
<gene>
    <name evidence="1" type="ORF">WUBG_02742</name>
</gene>
<organism evidence="1 2">
    <name type="scientific">Wuchereria bancrofti</name>
    <dbReference type="NCBI Taxonomy" id="6293"/>
    <lineage>
        <taxon>Eukaryota</taxon>
        <taxon>Metazoa</taxon>
        <taxon>Ecdysozoa</taxon>
        <taxon>Nematoda</taxon>
        <taxon>Chromadorea</taxon>
        <taxon>Rhabditida</taxon>
        <taxon>Spirurina</taxon>
        <taxon>Spiruromorpha</taxon>
        <taxon>Filarioidea</taxon>
        <taxon>Onchocercidae</taxon>
        <taxon>Wuchereria</taxon>
    </lineage>
</organism>